<dbReference type="Proteomes" id="UP000789860">
    <property type="component" value="Unassembled WGS sequence"/>
</dbReference>
<comment type="caution">
    <text evidence="1">The sequence shown here is derived from an EMBL/GenBank/DDBJ whole genome shotgun (WGS) entry which is preliminary data.</text>
</comment>
<keyword evidence="2" id="KW-1185">Reference proteome</keyword>
<evidence type="ECO:0000313" key="1">
    <source>
        <dbReference type="EMBL" id="CAG8675888.1"/>
    </source>
</evidence>
<proteinExistence type="predicted"/>
<accession>A0ACA9NUP8</accession>
<gene>
    <name evidence="1" type="ORF">SCALOS_LOCUS9549</name>
</gene>
<protein>
    <submittedName>
        <fullName evidence="1">4511_t:CDS:1</fullName>
    </submittedName>
</protein>
<feature type="non-terminal residue" evidence="1">
    <location>
        <position position="1"/>
    </location>
</feature>
<name>A0ACA9NUP8_9GLOM</name>
<reference evidence="1" key="1">
    <citation type="submission" date="2021-06" db="EMBL/GenBank/DDBJ databases">
        <authorList>
            <person name="Kallberg Y."/>
            <person name="Tangrot J."/>
            <person name="Rosling A."/>
        </authorList>
    </citation>
    <scope>NUCLEOTIDE SEQUENCE</scope>
    <source>
        <strain evidence="1">AU212A</strain>
    </source>
</reference>
<evidence type="ECO:0000313" key="2">
    <source>
        <dbReference type="Proteomes" id="UP000789860"/>
    </source>
</evidence>
<sequence>QKEKLWKLINDLLDAFEISNLKEYYLFALAQELYNEGYERLFTAYENRFKRSKTILRQDIFGTENHNTTGHIIKRLKTTNNLTSTYSELSTTFISSNKRRITTEEEKIFKSTLASPELTDQLVEEVKSKLSN</sequence>
<dbReference type="EMBL" id="CAJVPM010030172">
    <property type="protein sequence ID" value="CAG8675888.1"/>
    <property type="molecule type" value="Genomic_DNA"/>
</dbReference>
<organism evidence="1 2">
    <name type="scientific">Scutellospora calospora</name>
    <dbReference type="NCBI Taxonomy" id="85575"/>
    <lineage>
        <taxon>Eukaryota</taxon>
        <taxon>Fungi</taxon>
        <taxon>Fungi incertae sedis</taxon>
        <taxon>Mucoromycota</taxon>
        <taxon>Glomeromycotina</taxon>
        <taxon>Glomeromycetes</taxon>
        <taxon>Diversisporales</taxon>
        <taxon>Gigasporaceae</taxon>
        <taxon>Scutellospora</taxon>
    </lineage>
</organism>